<accession>A0ABX5Q206</accession>
<keyword evidence="9" id="KW-1185">Reference proteome</keyword>
<feature type="transmembrane region" description="Helical" evidence="6">
    <location>
        <begin position="446"/>
        <end position="463"/>
    </location>
</feature>
<evidence type="ECO:0000256" key="5">
    <source>
        <dbReference type="PROSITE-ProRule" id="PRU00339"/>
    </source>
</evidence>
<keyword evidence="8" id="KW-0436">Ligase</keyword>
<dbReference type="Pfam" id="PF04932">
    <property type="entry name" value="Wzy_C"/>
    <property type="match status" value="1"/>
</dbReference>
<keyword evidence="5" id="KW-0802">TPR repeat</keyword>
<feature type="transmembrane region" description="Helical" evidence="6">
    <location>
        <begin position="47"/>
        <end position="65"/>
    </location>
</feature>
<feature type="transmembrane region" description="Helical" evidence="6">
    <location>
        <begin position="475"/>
        <end position="500"/>
    </location>
</feature>
<evidence type="ECO:0000256" key="1">
    <source>
        <dbReference type="ARBA" id="ARBA00004141"/>
    </source>
</evidence>
<dbReference type="EMBL" id="QKZR01000001">
    <property type="protein sequence ID" value="PZX44100.1"/>
    <property type="molecule type" value="Genomic_DNA"/>
</dbReference>
<feature type="transmembrane region" description="Helical" evidence="6">
    <location>
        <begin position="258"/>
        <end position="275"/>
    </location>
</feature>
<dbReference type="SUPFAM" id="SSF48452">
    <property type="entry name" value="TPR-like"/>
    <property type="match status" value="2"/>
</dbReference>
<feature type="transmembrane region" description="Helical" evidence="6">
    <location>
        <begin position="206"/>
        <end position="222"/>
    </location>
</feature>
<dbReference type="InterPro" id="IPR011990">
    <property type="entry name" value="TPR-like_helical_dom_sf"/>
</dbReference>
<dbReference type="InterPro" id="IPR019734">
    <property type="entry name" value="TPR_rpt"/>
</dbReference>
<feature type="domain" description="O-antigen ligase-related" evidence="7">
    <location>
        <begin position="211"/>
        <end position="396"/>
    </location>
</feature>
<feature type="transmembrane region" description="Helical" evidence="6">
    <location>
        <begin position="181"/>
        <end position="199"/>
    </location>
</feature>
<keyword evidence="4 6" id="KW-0472">Membrane</keyword>
<dbReference type="PANTHER" id="PTHR37422">
    <property type="entry name" value="TEICHURONIC ACID BIOSYNTHESIS PROTEIN TUAE"/>
    <property type="match status" value="1"/>
</dbReference>
<keyword evidence="2 6" id="KW-0812">Transmembrane</keyword>
<dbReference type="Gene3D" id="1.25.40.10">
    <property type="entry name" value="Tetratricopeptide repeat domain"/>
    <property type="match status" value="1"/>
</dbReference>
<protein>
    <submittedName>
        <fullName evidence="8">O-antigen ligase</fullName>
    </submittedName>
</protein>
<feature type="transmembrane region" description="Helical" evidence="6">
    <location>
        <begin position="21"/>
        <end position="41"/>
    </location>
</feature>
<reference evidence="8 9" key="1">
    <citation type="submission" date="2018-06" db="EMBL/GenBank/DDBJ databases">
        <title>Genomic Encyclopedia of Archaeal and Bacterial Type Strains, Phase II (KMG-II): from individual species to whole genera.</title>
        <authorList>
            <person name="Goeker M."/>
        </authorList>
    </citation>
    <scope>NUCLEOTIDE SEQUENCE [LARGE SCALE GENOMIC DNA]</scope>
    <source>
        <strain evidence="8 9">DSM 17205</strain>
    </source>
</reference>
<dbReference type="PROSITE" id="PS50005">
    <property type="entry name" value="TPR"/>
    <property type="match status" value="1"/>
</dbReference>
<gene>
    <name evidence="8" type="ORF">LX97_01109</name>
</gene>
<evidence type="ECO:0000256" key="2">
    <source>
        <dbReference type="ARBA" id="ARBA00022692"/>
    </source>
</evidence>
<organism evidence="8 9">
    <name type="scientific">Nonlabens dokdonensis</name>
    <dbReference type="NCBI Taxonomy" id="328515"/>
    <lineage>
        <taxon>Bacteria</taxon>
        <taxon>Pseudomonadati</taxon>
        <taxon>Bacteroidota</taxon>
        <taxon>Flavobacteriia</taxon>
        <taxon>Flavobacteriales</taxon>
        <taxon>Flavobacteriaceae</taxon>
        <taxon>Nonlabens</taxon>
    </lineage>
</organism>
<evidence type="ECO:0000256" key="3">
    <source>
        <dbReference type="ARBA" id="ARBA00022989"/>
    </source>
</evidence>
<dbReference type="InterPro" id="IPR007016">
    <property type="entry name" value="O-antigen_ligase-rel_domated"/>
</dbReference>
<dbReference type="GO" id="GO:0016874">
    <property type="term" value="F:ligase activity"/>
    <property type="evidence" value="ECO:0007669"/>
    <property type="project" value="UniProtKB-KW"/>
</dbReference>
<name>A0ABX5Q206_9FLAO</name>
<dbReference type="InterPro" id="IPR051533">
    <property type="entry name" value="WaaL-like"/>
</dbReference>
<feature type="transmembrane region" description="Helical" evidence="6">
    <location>
        <begin position="421"/>
        <end position="440"/>
    </location>
</feature>
<dbReference type="SMART" id="SM00028">
    <property type="entry name" value="TPR"/>
    <property type="match status" value="3"/>
</dbReference>
<comment type="caution">
    <text evidence="8">The sequence shown here is derived from an EMBL/GenBank/DDBJ whole genome shotgun (WGS) entry which is preliminary data.</text>
</comment>
<comment type="subcellular location">
    <subcellularLocation>
        <location evidence="1">Membrane</location>
        <topology evidence="1">Multi-pass membrane protein</topology>
    </subcellularLocation>
</comment>
<evidence type="ECO:0000256" key="6">
    <source>
        <dbReference type="SAM" id="Phobius"/>
    </source>
</evidence>
<dbReference type="Proteomes" id="UP000248584">
    <property type="component" value="Unassembled WGS sequence"/>
</dbReference>
<dbReference type="PANTHER" id="PTHR37422:SF23">
    <property type="entry name" value="TEICHURONIC ACID BIOSYNTHESIS PROTEIN TUAE"/>
    <property type="match status" value="1"/>
</dbReference>
<evidence type="ECO:0000313" key="8">
    <source>
        <dbReference type="EMBL" id="PZX44100.1"/>
    </source>
</evidence>
<evidence type="ECO:0000256" key="4">
    <source>
        <dbReference type="ARBA" id="ARBA00023136"/>
    </source>
</evidence>
<feature type="transmembrane region" description="Helical" evidence="6">
    <location>
        <begin position="133"/>
        <end position="150"/>
    </location>
</feature>
<feature type="transmembrane region" description="Helical" evidence="6">
    <location>
        <begin position="77"/>
        <end position="100"/>
    </location>
</feature>
<sequence>MMQKNKKPSQLKVPTTSAHTISYVLVLLYLLVSFVPLFGAVDYDAPEWLYVSLLNAVSLVFIFKNKEDFKVFIIPKHIKIFFLVYLGFFFISCLSIITAINVSESLVQLARLVSMIVAMYCLYVFIRLNPKGFFDFFCKITVLLLLFYSWKAFSYSLGNYESPRTQNFINALPHSFSNGNIYTAFIVIQLPFAIYGSYFFKKIWKYAAIVSLFLTTYALIFVGSRAALLSLFIIYIFLIITTLHGLIKLKIGIKKEALLLLLLPILSLIMVLNVNRLDNNSSNSFTDIFILISKENYEDSIKLQEDDENLSHLVADLEGVGRPNNFAEARISLWNLAYRNFKHNPLLGIGYGNYKATAKKEYYRSARVGVFKNPRRAHNDLFEKLAETGVIGFLLYAILLLYPLILIIRILIKEKQFERRFLYISIFLATSAYLVDAFFNFPLERAPIQLLFSIIVIFILINFKKNDEVVSKTKSVYHVPLILILFLCTFSSIASNYAVLNSYQLQRSMMEDLKGKRLFTDQKLNNTYQSIKEQWINYPELSYVGTANNVYLANYAIKEKKYEEALEILNRSNTVNKDALLVKSFKSEIYLNIYDKIDSAKHYSEDVFDIYPSFKTNYNLLKKIYRKEKDTASIMRIMNIYTKYNFADVNEWQSKANTVYDYTGNSELLLKVLDTGIAYNPSSIKLLEAKKEVLDKLKFKSYLTDKEVKAKHQEAFDYFATQDYDKAKDVFEEILITNPKDYLSIQNIGIIDLVQKNYEEAIKSLTKVIKANAFTDGKAEYSRGYCYEQLGQLEKAKADYKKSRLKNYSQAMALPASKYE</sequence>
<feature type="transmembrane region" description="Helical" evidence="6">
    <location>
        <begin position="228"/>
        <end position="246"/>
    </location>
</feature>
<feature type="transmembrane region" description="Helical" evidence="6">
    <location>
        <begin position="390"/>
        <end position="412"/>
    </location>
</feature>
<proteinExistence type="predicted"/>
<dbReference type="Pfam" id="PF13181">
    <property type="entry name" value="TPR_8"/>
    <property type="match status" value="1"/>
</dbReference>
<keyword evidence="3 6" id="KW-1133">Transmembrane helix</keyword>
<feature type="transmembrane region" description="Helical" evidence="6">
    <location>
        <begin position="106"/>
        <end position="126"/>
    </location>
</feature>
<evidence type="ECO:0000313" key="9">
    <source>
        <dbReference type="Proteomes" id="UP000248584"/>
    </source>
</evidence>
<feature type="repeat" description="TPR" evidence="5">
    <location>
        <begin position="708"/>
        <end position="741"/>
    </location>
</feature>
<evidence type="ECO:0000259" key="7">
    <source>
        <dbReference type="Pfam" id="PF04932"/>
    </source>
</evidence>